<dbReference type="InterPro" id="IPR015424">
    <property type="entry name" value="PyrdxlP-dep_Trfase"/>
</dbReference>
<dbReference type="GO" id="GO:0008483">
    <property type="term" value="F:transaminase activity"/>
    <property type="evidence" value="ECO:0007669"/>
    <property type="project" value="UniProtKB-KW"/>
</dbReference>
<dbReference type="Gene3D" id="1.10.10.10">
    <property type="entry name" value="Winged helix-like DNA-binding domain superfamily/Winged helix DNA-binding domain"/>
    <property type="match status" value="1"/>
</dbReference>
<dbReference type="GO" id="GO:0030170">
    <property type="term" value="F:pyridoxal phosphate binding"/>
    <property type="evidence" value="ECO:0007669"/>
    <property type="project" value="InterPro"/>
</dbReference>
<dbReference type="InterPro" id="IPR051446">
    <property type="entry name" value="HTH_trans_reg/aminotransferase"/>
</dbReference>
<keyword evidence="4" id="KW-0663">Pyridoxal phosphate</keyword>
<dbReference type="Proteomes" id="UP000029278">
    <property type="component" value="Unassembled WGS sequence"/>
</dbReference>
<evidence type="ECO:0000256" key="5">
    <source>
        <dbReference type="ARBA" id="ARBA00023015"/>
    </source>
</evidence>
<dbReference type="InterPro" id="IPR000524">
    <property type="entry name" value="Tscrpt_reg_HTH_GntR"/>
</dbReference>
<dbReference type="CDD" id="cd00609">
    <property type="entry name" value="AAT_like"/>
    <property type="match status" value="1"/>
</dbReference>
<comment type="caution">
    <text evidence="9">The sequence shown here is derived from an EMBL/GenBank/DDBJ whole genome shotgun (WGS) entry which is preliminary data.</text>
</comment>
<dbReference type="InterPro" id="IPR004839">
    <property type="entry name" value="Aminotransferase_I/II_large"/>
</dbReference>
<dbReference type="InterPro" id="IPR015421">
    <property type="entry name" value="PyrdxlP-dep_Trfase_major"/>
</dbReference>
<evidence type="ECO:0000259" key="8">
    <source>
        <dbReference type="PROSITE" id="PS50949"/>
    </source>
</evidence>
<evidence type="ECO:0000256" key="7">
    <source>
        <dbReference type="ARBA" id="ARBA00023163"/>
    </source>
</evidence>
<dbReference type="EMBL" id="JMQA01000014">
    <property type="protein sequence ID" value="KFN11018.1"/>
    <property type="molecule type" value="Genomic_DNA"/>
</dbReference>
<proteinExistence type="inferred from homology"/>
<feature type="domain" description="HTH gntR-type" evidence="8">
    <location>
        <begin position="1"/>
        <end position="69"/>
    </location>
</feature>
<dbReference type="PATRIC" id="fig|44252.3.peg.985"/>
<name>A0A090ZKU3_PAEMA</name>
<comment type="cofactor">
    <cofactor evidence="1">
        <name>pyridoxal 5'-phosphate</name>
        <dbReference type="ChEBI" id="CHEBI:597326"/>
    </cofactor>
</comment>
<evidence type="ECO:0000313" key="10">
    <source>
        <dbReference type="Proteomes" id="UP000029278"/>
    </source>
</evidence>
<evidence type="ECO:0000256" key="1">
    <source>
        <dbReference type="ARBA" id="ARBA00001933"/>
    </source>
</evidence>
<evidence type="ECO:0000256" key="6">
    <source>
        <dbReference type="ARBA" id="ARBA00023125"/>
    </source>
</evidence>
<keyword evidence="10" id="KW-1185">Reference proteome</keyword>
<dbReference type="Pfam" id="PF00155">
    <property type="entry name" value="Aminotran_1_2"/>
    <property type="match status" value="1"/>
</dbReference>
<comment type="similarity">
    <text evidence="2">In the C-terminal section; belongs to the class-I pyridoxal-phosphate-dependent aminotransferase family.</text>
</comment>
<dbReference type="GO" id="GO:0003700">
    <property type="term" value="F:DNA-binding transcription factor activity"/>
    <property type="evidence" value="ECO:0007669"/>
    <property type="project" value="InterPro"/>
</dbReference>
<sequence length="466" mass="52573">MKKYMAILSDIERKIAAGRYRPGQKLPPVRKAAQEYECSASTIIKAYAELEKRHAIYSVAQSGFYVVGHSAAARTSAESDTIDFTSASPDIGLFPYLDFQHCLNKAIDTYKAQLFTYGDPLGMEKLRQTLVSHLASNQVFAKMEHIAVTSGVQQALEILAKMPFPHGKSAILVEQPSYDIYLRFLAAEKIPVQGIARTAAGVDLSELEERFKSGGIKFFYTMSRNHNPLGTTLSTEQRKAIAKLAEKYDVYVVEDDYMADLGDERGYSPIHAYDSASRIIYLKSFSKVVFPGLRLGVAALPGELLEQFRAYKNYGDTSLLSQAALEVYIKNGMYERHKQTLFDRYSERIRTLLEAVRRHAEAGQAEVPDVNSGIFAQLRLPREVNLERLTERLAARNSGCHPAKRFIWRTIWRGRSFCGSAFQGCRWRKSIRASGRLWRKPLRHGENDGNAPLCSTAIRYWTILAE</sequence>
<gene>
    <name evidence="9" type="ORF">DJ90_5726</name>
</gene>
<reference evidence="9 10" key="1">
    <citation type="submission" date="2014-04" db="EMBL/GenBank/DDBJ databases">
        <authorList>
            <person name="Bishop-Lilly K.A."/>
            <person name="Broomall S.M."/>
            <person name="Chain P.S."/>
            <person name="Chertkov O."/>
            <person name="Coyne S.R."/>
            <person name="Daligault H.E."/>
            <person name="Davenport K.W."/>
            <person name="Erkkila T."/>
            <person name="Frey K.G."/>
            <person name="Gibbons H.S."/>
            <person name="Gu W."/>
            <person name="Jaissle J."/>
            <person name="Johnson S.L."/>
            <person name="Koroleva G.I."/>
            <person name="Ladner J.T."/>
            <person name="Lo C.-C."/>
            <person name="Minogue T.D."/>
            <person name="Munk C."/>
            <person name="Palacios G.F."/>
            <person name="Redden C.L."/>
            <person name="Rosenzweig C.N."/>
            <person name="Scholz M.B."/>
            <person name="Teshima H."/>
            <person name="Xu Y."/>
        </authorList>
    </citation>
    <scope>NUCLEOTIDE SEQUENCE [LARGE SCALE GENOMIC DNA]</scope>
    <source>
        <strain evidence="9 10">8244</strain>
    </source>
</reference>
<dbReference type="PROSITE" id="PS50949">
    <property type="entry name" value="HTH_GNTR"/>
    <property type="match status" value="1"/>
</dbReference>
<dbReference type="SUPFAM" id="SSF53383">
    <property type="entry name" value="PLP-dependent transferases"/>
    <property type="match status" value="1"/>
</dbReference>
<dbReference type="InterPro" id="IPR036388">
    <property type="entry name" value="WH-like_DNA-bd_sf"/>
</dbReference>
<dbReference type="PANTHER" id="PTHR46577">
    <property type="entry name" value="HTH-TYPE TRANSCRIPTIONAL REGULATORY PROTEIN GABR"/>
    <property type="match status" value="1"/>
</dbReference>
<organism evidence="9 10">
    <name type="scientific">Paenibacillus macerans</name>
    <name type="common">Bacillus macerans</name>
    <dbReference type="NCBI Taxonomy" id="44252"/>
    <lineage>
        <taxon>Bacteria</taxon>
        <taxon>Bacillati</taxon>
        <taxon>Bacillota</taxon>
        <taxon>Bacilli</taxon>
        <taxon>Bacillales</taxon>
        <taxon>Paenibacillaceae</taxon>
        <taxon>Paenibacillus</taxon>
    </lineage>
</organism>
<evidence type="ECO:0000256" key="2">
    <source>
        <dbReference type="ARBA" id="ARBA00005384"/>
    </source>
</evidence>
<dbReference type="InterPro" id="IPR036390">
    <property type="entry name" value="WH_DNA-bd_sf"/>
</dbReference>
<dbReference type="GO" id="GO:0003677">
    <property type="term" value="F:DNA binding"/>
    <property type="evidence" value="ECO:0007669"/>
    <property type="project" value="UniProtKB-KW"/>
</dbReference>
<dbReference type="SUPFAM" id="SSF46785">
    <property type="entry name" value="Winged helix' DNA-binding domain"/>
    <property type="match status" value="1"/>
</dbReference>
<keyword evidence="7" id="KW-0804">Transcription</keyword>
<dbReference type="Gene3D" id="3.40.640.10">
    <property type="entry name" value="Type I PLP-dependent aspartate aminotransferase-like (Major domain)"/>
    <property type="match status" value="1"/>
</dbReference>
<dbReference type="CDD" id="cd07377">
    <property type="entry name" value="WHTH_GntR"/>
    <property type="match status" value="1"/>
</dbReference>
<dbReference type="SMART" id="SM00345">
    <property type="entry name" value="HTH_GNTR"/>
    <property type="match status" value="1"/>
</dbReference>
<keyword evidence="5" id="KW-0805">Transcription regulation</keyword>
<evidence type="ECO:0000313" key="9">
    <source>
        <dbReference type="EMBL" id="KFN11018.1"/>
    </source>
</evidence>
<keyword evidence="9" id="KW-0808">Transferase</keyword>
<dbReference type="AlphaFoldDB" id="A0A090ZKU3"/>
<evidence type="ECO:0000256" key="4">
    <source>
        <dbReference type="ARBA" id="ARBA00022898"/>
    </source>
</evidence>
<dbReference type="PANTHER" id="PTHR46577:SF1">
    <property type="entry name" value="HTH-TYPE TRANSCRIPTIONAL REGULATORY PROTEIN GABR"/>
    <property type="match status" value="1"/>
</dbReference>
<dbReference type="Pfam" id="PF00392">
    <property type="entry name" value="GntR"/>
    <property type="match status" value="1"/>
</dbReference>
<dbReference type="STRING" id="44252.DJ90_5726"/>
<accession>A0A090ZKU3</accession>
<keyword evidence="3 9" id="KW-0032">Aminotransferase</keyword>
<protein>
    <submittedName>
        <fullName evidence="9">Aminotransferase class I and II family protein</fullName>
    </submittedName>
</protein>
<keyword evidence="6" id="KW-0238">DNA-binding</keyword>
<evidence type="ECO:0000256" key="3">
    <source>
        <dbReference type="ARBA" id="ARBA00022576"/>
    </source>
</evidence>
<dbReference type="HOGENOM" id="CLU_017584_0_0_9"/>